<reference evidence="1" key="2">
    <citation type="journal article" date="2015" name="Data Brief">
        <title>Shoot transcriptome of the giant reed, Arundo donax.</title>
        <authorList>
            <person name="Barrero R.A."/>
            <person name="Guerrero F.D."/>
            <person name="Moolhuijzen P."/>
            <person name="Goolsby J.A."/>
            <person name="Tidwell J."/>
            <person name="Bellgard S.E."/>
            <person name="Bellgard M.I."/>
        </authorList>
    </citation>
    <scope>NUCLEOTIDE SEQUENCE</scope>
    <source>
        <tissue evidence="1">Shoot tissue taken approximately 20 cm above the soil surface</tissue>
    </source>
</reference>
<reference evidence="1" key="1">
    <citation type="submission" date="2014-09" db="EMBL/GenBank/DDBJ databases">
        <authorList>
            <person name="Magalhaes I.L.F."/>
            <person name="Oliveira U."/>
            <person name="Santos F.R."/>
            <person name="Vidigal T.H.D.A."/>
            <person name="Brescovit A.D."/>
            <person name="Santos A.J."/>
        </authorList>
    </citation>
    <scope>NUCLEOTIDE SEQUENCE</scope>
    <source>
        <tissue evidence="1">Shoot tissue taken approximately 20 cm above the soil surface</tissue>
    </source>
</reference>
<proteinExistence type="predicted"/>
<name>A0A0A9FFL3_ARUDO</name>
<organism evidence="1">
    <name type="scientific">Arundo donax</name>
    <name type="common">Giant reed</name>
    <name type="synonym">Donax arundinaceus</name>
    <dbReference type="NCBI Taxonomy" id="35708"/>
    <lineage>
        <taxon>Eukaryota</taxon>
        <taxon>Viridiplantae</taxon>
        <taxon>Streptophyta</taxon>
        <taxon>Embryophyta</taxon>
        <taxon>Tracheophyta</taxon>
        <taxon>Spermatophyta</taxon>
        <taxon>Magnoliopsida</taxon>
        <taxon>Liliopsida</taxon>
        <taxon>Poales</taxon>
        <taxon>Poaceae</taxon>
        <taxon>PACMAD clade</taxon>
        <taxon>Arundinoideae</taxon>
        <taxon>Arundineae</taxon>
        <taxon>Arundo</taxon>
    </lineage>
</organism>
<evidence type="ECO:0000313" key="1">
    <source>
        <dbReference type="EMBL" id="JAE07043.1"/>
    </source>
</evidence>
<protein>
    <submittedName>
        <fullName evidence="1">Uncharacterized protein</fullName>
    </submittedName>
</protein>
<accession>A0A0A9FFL3</accession>
<sequence>MYLWYLSSRFEEMEI</sequence>
<dbReference type="EMBL" id="GBRH01190853">
    <property type="protein sequence ID" value="JAE07043.1"/>
    <property type="molecule type" value="Transcribed_RNA"/>
</dbReference>